<dbReference type="GeneID" id="87596997"/>
<accession>A0A4Y7X0N1</accession>
<feature type="transmembrane region" description="Helical" evidence="1">
    <location>
        <begin position="78"/>
        <end position="96"/>
    </location>
</feature>
<keyword evidence="1" id="KW-1133">Transmembrane helix</keyword>
<feature type="transmembrane region" description="Helical" evidence="1">
    <location>
        <begin position="134"/>
        <end position="150"/>
    </location>
</feature>
<dbReference type="EMBL" id="LILD01000001">
    <property type="protein sequence ID" value="KOO39585.1"/>
    <property type="molecule type" value="Genomic_DNA"/>
</dbReference>
<evidence type="ECO:0000313" key="2">
    <source>
        <dbReference type="EMBL" id="KOO39585.1"/>
    </source>
</evidence>
<feature type="transmembrane region" description="Helical" evidence="1">
    <location>
        <begin position="54"/>
        <end position="72"/>
    </location>
</feature>
<evidence type="ECO:0000256" key="1">
    <source>
        <dbReference type="SAM" id="Phobius"/>
    </source>
</evidence>
<comment type="caution">
    <text evidence="2">The sequence shown here is derived from an EMBL/GenBank/DDBJ whole genome shotgun (WGS) entry which is preliminary data.</text>
</comment>
<organism evidence="2">
    <name type="scientific">Halalkalibacterium halodurans</name>
    <name type="common">Bacillus halodurans</name>
    <dbReference type="NCBI Taxonomy" id="86665"/>
    <lineage>
        <taxon>Bacteria</taxon>
        <taxon>Bacillati</taxon>
        <taxon>Bacillota</taxon>
        <taxon>Bacilli</taxon>
        <taxon>Bacillales</taxon>
        <taxon>Bacillaceae</taxon>
        <taxon>Halalkalibacterium (ex Joshi et al. 2022)</taxon>
    </lineage>
</organism>
<gene>
    <name evidence="2" type="ORF">AMD02_12570</name>
</gene>
<feature type="transmembrane region" description="Helical" evidence="1">
    <location>
        <begin position="157"/>
        <end position="175"/>
    </location>
</feature>
<name>A0A0M0KLB7_ALKHA</name>
<dbReference type="RefSeq" id="WP_010897542.1">
    <property type="nucleotide sequence ID" value="NZ_CP040441.1"/>
</dbReference>
<keyword evidence="1" id="KW-0472">Membrane</keyword>
<dbReference type="OMA" id="INEIKYW"/>
<sequence>MDEKRKEIIIRELQYWKQSKLLPSHYCDYLLSLYTEGEYDHKDQGAGKAVWKQVRWFVAIMLFVFSILVIYFTNFSSYMQIGFASFSVAIIWLIAFKSKVYNIIMVQFTYFLAAILLFVVTVETMYLLPYTSKLWVGAVIFSHCLIWLAYGWRQKLFYFLIAGGAGFILLVFIMIT</sequence>
<dbReference type="AlphaFoldDB" id="A0A0M0KLB7"/>
<dbReference type="PATRIC" id="fig|136160.3.peg.2938"/>
<evidence type="ECO:0008006" key="3">
    <source>
        <dbReference type="Google" id="ProtNLM"/>
    </source>
</evidence>
<accession>A0A0M0KLB7</accession>
<reference evidence="2" key="1">
    <citation type="submission" date="2015-08" db="EMBL/GenBank/DDBJ databases">
        <title>Complete DNA Sequence of Pseudomonas syringae pv. actinidiae, the Causal Agent of Kiwifruit Canker Disease.</title>
        <authorList>
            <person name="Rikkerink E.H.A."/>
            <person name="Fineran P.C."/>
        </authorList>
    </citation>
    <scope>NUCLEOTIDE SEQUENCE</scope>
    <source>
        <strain evidence="2">DSM 13666</strain>
    </source>
</reference>
<protein>
    <recommendedName>
        <fullName evidence="3">DUF2157 domain-containing protein</fullName>
    </recommendedName>
</protein>
<feature type="transmembrane region" description="Helical" evidence="1">
    <location>
        <begin position="108"/>
        <end position="128"/>
    </location>
</feature>
<proteinExistence type="predicted"/>
<keyword evidence="1" id="KW-0812">Transmembrane</keyword>